<reference evidence="7 8" key="1">
    <citation type="journal article" date="2020" name="Nature">
        <title>Isolation of an archaeon at the prokaryote-eukaryote interface.</title>
        <authorList>
            <person name="Imachi H."/>
            <person name="Nobu M.K."/>
            <person name="Nakahara N."/>
            <person name="Morono Y."/>
            <person name="Ogawara M."/>
            <person name="Takaki Y."/>
            <person name="Takano Y."/>
            <person name="Uematsu K."/>
            <person name="Ikuta T."/>
            <person name="Ito M."/>
            <person name="Matsui Y."/>
            <person name="Miyazaki M."/>
            <person name="Murata K."/>
            <person name="Saito Y."/>
            <person name="Sakai S."/>
            <person name="Song C."/>
            <person name="Tasumi E."/>
            <person name="Yamanaka Y."/>
            <person name="Yamaguchi T."/>
            <person name="Kamagata Y."/>
            <person name="Tamaki H."/>
            <person name="Takai K."/>
        </authorList>
    </citation>
    <scope>NUCLEOTIDE SEQUENCE [LARGE SCALE GENOMIC DNA]</scope>
    <source>
        <strain evidence="7 8">MK-D1</strain>
    </source>
</reference>
<dbReference type="Proteomes" id="UP000321408">
    <property type="component" value="Chromosome"/>
</dbReference>
<comment type="subcellular location">
    <subcellularLocation>
        <location evidence="1">Membrane</location>
        <topology evidence="1">Multi-pass membrane protein</topology>
    </subcellularLocation>
</comment>
<dbReference type="GO" id="GO:0016020">
    <property type="term" value="C:membrane"/>
    <property type="evidence" value="ECO:0007669"/>
    <property type="project" value="UniProtKB-SubCell"/>
</dbReference>
<dbReference type="GO" id="GO:0000271">
    <property type="term" value="P:polysaccharide biosynthetic process"/>
    <property type="evidence" value="ECO:0007669"/>
    <property type="project" value="InterPro"/>
</dbReference>
<keyword evidence="4 5" id="KW-0472">Membrane</keyword>
<dbReference type="AlphaFoldDB" id="A0A5B9DAS4"/>
<gene>
    <name evidence="7" type="ORF">DSAG12_01903</name>
</gene>
<evidence type="ECO:0000256" key="1">
    <source>
        <dbReference type="ARBA" id="ARBA00004141"/>
    </source>
</evidence>
<dbReference type="EMBL" id="CP042905">
    <property type="protein sequence ID" value="QEE16075.1"/>
    <property type="molecule type" value="Genomic_DNA"/>
</dbReference>
<sequence length="168" mass="19638">MDSNDIPSKNDEKNLNLRKQAFLYFLFAVIMIGLNILIQNIHSWWFVPLLEEKLGDQNFIRNFYLSTDPFNMPELIGSAIAVVITYIIKFLLDKFIVFKKEHISFEKTGKEFLCYFGFAILTTLENIAIQFILGIIFGGSMTYRIIIALICGYITKFFLDRKYCFKIL</sequence>
<dbReference type="RefSeq" id="WP_147662961.1">
    <property type="nucleotide sequence ID" value="NZ_CP042905.2"/>
</dbReference>
<feature type="transmembrane region" description="Helical" evidence="5">
    <location>
        <begin position="21"/>
        <end position="41"/>
    </location>
</feature>
<dbReference type="GeneID" id="41329894"/>
<evidence type="ECO:0000313" key="8">
    <source>
        <dbReference type="Proteomes" id="UP000321408"/>
    </source>
</evidence>
<evidence type="ECO:0000256" key="4">
    <source>
        <dbReference type="ARBA" id="ARBA00023136"/>
    </source>
</evidence>
<name>A0A5B9DAS4_9ARCH</name>
<feature type="transmembrane region" description="Helical" evidence="5">
    <location>
        <begin position="75"/>
        <end position="92"/>
    </location>
</feature>
<keyword evidence="2 5" id="KW-0812">Transmembrane</keyword>
<evidence type="ECO:0000313" key="7">
    <source>
        <dbReference type="EMBL" id="QEE16075.1"/>
    </source>
</evidence>
<evidence type="ECO:0000256" key="3">
    <source>
        <dbReference type="ARBA" id="ARBA00022989"/>
    </source>
</evidence>
<accession>A0A5B9DAS4</accession>
<dbReference type="KEGG" id="psyt:DSAG12_01903"/>
<protein>
    <submittedName>
        <fullName evidence="7">GtrA family protein</fullName>
    </submittedName>
</protein>
<evidence type="ECO:0000256" key="5">
    <source>
        <dbReference type="SAM" id="Phobius"/>
    </source>
</evidence>
<reference evidence="7 8" key="2">
    <citation type="journal article" date="2024" name="Int. J. Syst. Evol. Microbiol.">
        <title>Promethearchaeum syntrophicum gen. nov., sp. nov., an anaerobic, obligately syntrophic archaeon, the first isolate of the lineage 'Asgard' archaea, and proposal of the new archaeal phylum Promethearchaeota phyl. nov. and kingdom Promethearchaeati regn. nov.</title>
        <authorList>
            <person name="Imachi H."/>
            <person name="Nobu M.K."/>
            <person name="Kato S."/>
            <person name="Takaki Y."/>
            <person name="Miyazaki M."/>
            <person name="Miyata M."/>
            <person name="Ogawara M."/>
            <person name="Saito Y."/>
            <person name="Sakai S."/>
            <person name="Tahara Y.O."/>
            <person name="Takano Y."/>
            <person name="Tasumi E."/>
            <person name="Uematsu K."/>
            <person name="Yoshimura T."/>
            <person name="Itoh T."/>
            <person name="Ohkuma M."/>
            <person name="Takai K."/>
        </authorList>
    </citation>
    <scope>NUCLEOTIDE SEQUENCE [LARGE SCALE GENOMIC DNA]</scope>
    <source>
        <strain evidence="7 8">MK-D1</strain>
    </source>
</reference>
<organism evidence="7 8">
    <name type="scientific">Promethearchaeum syntrophicum</name>
    <dbReference type="NCBI Taxonomy" id="2594042"/>
    <lineage>
        <taxon>Archaea</taxon>
        <taxon>Promethearchaeati</taxon>
        <taxon>Promethearchaeota</taxon>
        <taxon>Promethearchaeia</taxon>
        <taxon>Promethearchaeales</taxon>
        <taxon>Promethearchaeaceae</taxon>
        <taxon>Promethearchaeum</taxon>
    </lineage>
</organism>
<keyword evidence="8" id="KW-1185">Reference proteome</keyword>
<dbReference type="Pfam" id="PF04138">
    <property type="entry name" value="GtrA_DPMS_TM"/>
    <property type="match status" value="1"/>
</dbReference>
<feature type="transmembrane region" description="Helical" evidence="5">
    <location>
        <begin position="143"/>
        <end position="159"/>
    </location>
</feature>
<feature type="transmembrane region" description="Helical" evidence="5">
    <location>
        <begin position="112"/>
        <end position="137"/>
    </location>
</feature>
<dbReference type="InterPro" id="IPR007267">
    <property type="entry name" value="GtrA_DPMS_TM"/>
</dbReference>
<proteinExistence type="predicted"/>
<keyword evidence="3 5" id="KW-1133">Transmembrane helix</keyword>
<feature type="domain" description="GtrA/DPMS transmembrane" evidence="6">
    <location>
        <begin position="63"/>
        <end position="165"/>
    </location>
</feature>
<evidence type="ECO:0000256" key="2">
    <source>
        <dbReference type="ARBA" id="ARBA00022692"/>
    </source>
</evidence>
<evidence type="ECO:0000259" key="6">
    <source>
        <dbReference type="Pfam" id="PF04138"/>
    </source>
</evidence>